<dbReference type="SUPFAM" id="SSF82895">
    <property type="entry name" value="TSP-1 type 1 repeat"/>
    <property type="match status" value="7"/>
</dbReference>
<evidence type="ECO:0000256" key="6">
    <source>
        <dbReference type="ARBA" id="ARBA00023157"/>
    </source>
</evidence>
<dbReference type="SMART" id="SM00202">
    <property type="entry name" value="SR"/>
    <property type="match status" value="1"/>
</dbReference>
<evidence type="ECO:0000313" key="11">
    <source>
        <dbReference type="Proteomes" id="UP001634394"/>
    </source>
</evidence>
<dbReference type="PANTHER" id="PTHR22906">
    <property type="entry name" value="PROPERDIN"/>
    <property type="match status" value="1"/>
</dbReference>
<comment type="subcellular location">
    <subcellularLocation>
        <location evidence="1">Secreted</location>
    </subcellularLocation>
</comment>
<keyword evidence="4" id="KW-0732">Signal</keyword>
<keyword evidence="5" id="KW-0677">Repeat</keyword>
<accession>A0ABD3WCG1</accession>
<dbReference type="InterPro" id="IPR001190">
    <property type="entry name" value="SRCR"/>
</dbReference>
<evidence type="ECO:0000259" key="9">
    <source>
        <dbReference type="PROSITE" id="PS50287"/>
    </source>
</evidence>
<evidence type="ECO:0000256" key="7">
    <source>
        <dbReference type="ARBA" id="ARBA00023180"/>
    </source>
</evidence>
<protein>
    <recommendedName>
        <fullName evidence="9">SRCR domain-containing protein</fullName>
    </recommendedName>
</protein>
<keyword evidence="2" id="KW-0964">Secreted</keyword>
<dbReference type="InterPro" id="IPR045860">
    <property type="entry name" value="Snake_toxin-like_sf"/>
</dbReference>
<feature type="domain" description="SRCR" evidence="9">
    <location>
        <begin position="607"/>
        <end position="699"/>
    </location>
</feature>
<dbReference type="InterPro" id="IPR036772">
    <property type="entry name" value="SRCR-like_dom_sf"/>
</dbReference>
<keyword evidence="6 8" id="KW-1015">Disulfide bond</keyword>
<dbReference type="Proteomes" id="UP001634394">
    <property type="component" value="Unassembled WGS sequence"/>
</dbReference>
<dbReference type="FunFam" id="2.20.100.10:FF:000007">
    <property type="entry name" value="Thrombospondin 1"/>
    <property type="match status" value="1"/>
</dbReference>
<evidence type="ECO:0000256" key="1">
    <source>
        <dbReference type="ARBA" id="ARBA00004613"/>
    </source>
</evidence>
<keyword evidence="7" id="KW-0325">Glycoprotein</keyword>
<organism evidence="10 11">
    <name type="scientific">Sinanodonta woodiana</name>
    <name type="common">Chinese pond mussel</name>
    <name type="synonym">Anodonta woodiana</name>
    <dbReference type="NCBI Taxonomy" id="1069815"/>
    <lineage>
        <taxon>Eukaryota</taxon>
        <taxon>Metazoa</taxon>
        <taxon>Spiralia</taxon>
        <taxon>Lophotrochozoa</taxon>
        <taxon>Mollusca</taxon>
        <taxon>Bivalvia</taxon>
        <taxon>Autobranchia</taxon>
        <taxon>Heteroconchia</taxon>
        <taxon>Palaeoheterodonta</taxon>
        <taxon>Unionida</taxon>
        <taxon>Unionoidea</taxon>
        <taxon>Unionidae</taxon>
        <taxon>Unioninae</taxon>
        <taxon>Sinanodonta</taxon>
    </lineage>
</organism>
<dbReference type="Pfam" id="PF00090">
    <property type="entry name" value="TSP_1"/>
    <property type="match status" value="7"/>
</dbReference>
<name>A0ABD3WCG1_SINWO</name>
<dbReference type="FunFam" id="2.20.100.10:FF:000001">
    <property type="entry name" value="semaphorin-5A isoform X1"/>
    <property type="match status" value="5"/>
</dbReference>
<comment type="caution">
    <text evidence="10">The sequence shown here is derived from an EMBL/GenBank/DDBJ whole genome shotgun (WGS) entry which is preliminary data.</text>
</comment>
<dbReference type="FunFam" id="3.10.250.10:FF:000001">
    <property type="entry name" value="Lysyl oxidase 4 isoform X1"/>
    <property type="match status" value="1"/>
</dbReference>
<feature type="disulfide bond" evidence="8">
    <location>
        <begin position="666"/>
        <end position="676"/>
    </location>
</feature>
<dbReference type="Gene3D" id="2.20.100.10">
    <property type="entry name" value="Thrombospondin type-1 (TSP1) repeat"/>
    <property type="match status" value="7"/>
</dbReference>
<evidence type="ECO:0000313" key="10">
    <source>
        <dbReference type="EMBL" id="KAL3870933.1"/>
    </source>
</evidence>
<keyword evidence="11" id="KW-1185">Reference proteome</keyword>
<reference evidence="10 11" key="1">
    <citation type="submission" date="2024-11" db="EMBL/GenBank/DDBJ databases">
        <title>Chromosome-level genome assembly of the freshwater bivalve Anodonta woodiana.</title>
        <authorList>
            <person name="Chen X."/>
        </authorList>
    </citation>
    <scope>NUCLEOTIDE SEQUENCE [LARGE SCALE GENOMIC DNA]</scope>
    <source>
        <strain evidence="10">MN2024</strain>
        <tissue evidence="10">Gills</tissue>
    </source>
</reference>
<dbReference type="EMBL" id="JBJQND010000007">
    <property type="protein sequence ID" value="KAL3870933.1"/>
    <property type="molecule type" value="Genomic_DNA"/>
</dbReference>
<comment type="caution">
    <text evidence="8">Lacks conserved residue(s) required for the propagation of feature annotation.</text>
</comment>
<dbReference type="InterPro" id="IPR003582">
    <property type="entry name" value="ShKT_dom"/>
</dbReference>
<dbReference type="InterPro" id="IPR036383">
    <property type="entry name" value="TSP1_rpt_sf"/>
</dbReference>
<dbReference type="SMART" id="SM00254">
    <property type="entry name" value="ShKT"/>
    <property type="match status" value="2"/>
</dbReference>
<dbReference type="InterPro" id="IPR052065">
    <property type="entry name" value="Compl_asym_regulator"/>
</dbReference>
<dbReference type="PANTHER" id="PTHR22906:SF43">
    <property type="entry name" value="PROPERDIN"/>
    <property type="match status" value="1"/>
</dbReference>
<evidence type="ECO:0000256" key="5">
    <source>
        <dbReference type="ARBA" id="ARBA00022737"/>
    </source>
</evidence>
<dbReference type="Pfam" id="PF00530">
    <property type="entry name" value="SRCR"/>
    <property type="match status" value="1"/>
</dbReference>
<evidence type="ECO:0000256" key="8">
    <source>
        <dbReference type="PROSITE-ProRule" id="PRU00196"/>
    </source>
</evidence>
<dbReference type="PRINTS" id="PR01705">
    <property type="entry name" value="TSP1REPEAT"/>
</dbReference>
<evidence type="ECO:0000256" key="4">
    <source>
        <dbReference type="ARBA" id="ARBA00022729"/>
    </source>
</evidence>
<dbReference type="AlphaFoldDB" id="A0ABD3WCG1"/>
<evidence type="ECO:0000256" key="2">
    <source>
        <dbReference type="ARBA" id="ARBA00022525"/>
    </source>
</evidence>
<proteinExistence type="predicted"/>
<dbReference type="SUPFAM" id="SSF56487">
    <property type="entry name" value="SRCR-like"/>
    <property type="match status" value="1"/>
</dbReference>
<keyword evidence="3" id="KW-0245">EGF-like domain</keyword>
<gene>
    <name evidence="10" type="ORF">ACJMK2_038961</name>
</gene>
<dbReference type="GO" id="GO:0005576">
    <property type="term" value="C:extracellular region"/>
    <property type="evidence" value="ECO:0007669"/>
    <property type="project" value="UniProtKB-SubCell"/>
</dbReference>
<dbReference type="SMART" id="SM00209">
    <property type="entry name" value="TSP1"/>
    <property type="match status" value="7"/>
</dbReference>
<sequence length="699" mass="75719">MDDTERIKTYAGLKCFKCSEMSEAENCDDIVECGSSQSCFIRRHHTSSVTVYTLGCEENERCPSSQPFSLVGRSVDPNDIQECFQCCSTHGCNKHLCELTTDHVGGISNADCSDTLTDCVVLNRLDNVCTNISHAKTICKRYCGLCNLVDGGWSTWSTWSMCSASCGLGFESRTRTCSNPYPSNGGDPCPGNETQHTSCFVRSCPDHGGWSGWQAWGSCSSRCGVGLIKRYRQCNNPPPSLYGHYCIGDPSEYELCNGTICGEYTTAPSTTGSSAATCVDTFASCADLEHVLDICADVEKAKAICKHFCRLCSIVDGGWSDWTEWSDCSVTCDTGTTTRTRDCSNPVPAHGGKDCVGNSTETLHCSLYKCPVHGGWSVWSDWSLCSVSCGMGLTHRRRNCDNPTPSHDGNMCFGDPIEYNLCAKGTCAVNAGWAAWGSWTSCTTTCGKGISHRTRTCSNPTQENGGDYCVGDALQYSECLINSCAVNGGWTLWGSWSTCSSSCGTGMWHRDRTCTNPVPADGGRYCDGQPTDYSICQIQSCEVNGGWTIWSDWGQCKSRTNCGPGIQTMTRACTNPRPAHGGVYCDGDATSYRDCPATSNCKARLVSGRLEVWYNGLWGTVCDDNFTSDEANVACRMLQHSGIGSVIAASSVPDGEGPIWLDELLCMGNETNLFQCIYFLQTPGRHDCDHTEDVGVTCS</sequence>
<dbReference type="SUPFAM" id="SSF57302">
    <property type="entry name" value="Snake toxin-like"/>
    <property type="match status" value="1"/>
</dbReference>
<evidence type="ECO:0000256" key="3">
    <source>
        <dbReference type="ARBA" id="ARBA00022536"/>
    </source>
</evidence>
<dbReference type="PROSITE" id="PS50287">
    <property type="entry name" value="SRCR_2"/>
    <property type="match status" value="1"/>
</dbReference>
<dbReference type="Gene3D" id="3.10.250.10">
    <property type="entry name" value="SRCR-like domain"/>
    <property type="match status" value="1"/>
</dbReference>
<dbReference type="FunFam" id="2.20.100.10:FF:000067">
    <property type="entry name" value="Hemicentin 1"/>
    <property type="match status" value="1"/>
</dbReference>
<dbReference type="PROSITE" id="PS50092">
    <property type="entry name" value="TSP1"/>
    <property type="match status" value="7"/>
</dbReference>
<dbReference type="InterPro" id="IPR000884">
    <property type="entry name" value="TSP1_rpt"/>
</dbReference>
<dbReference type="PRINTS" id="PR00258">
    <property type="entry name" value="SPERACTRCPTR"/>
</dbReference>